<feature type="region of interest" description="Flexible loop" evidence="10">
    <location>
        <begin position="99"/>
        <end position="109"/>
    </location>
</feature>
<comment type="function">
    <text evidence="10">Catalyzes the formation of S-adenosylmethionine (AdoMet) from methionine and ATP. The overall synthetic reaction is composed of two sequential steps, AdoMet formation and the subsequent tripolyphosphate hydrolysis which occurs prior to release of AdoMet from the enzyme.</text>
</comment>
<dbReference type="CDD" id="cd18079">
    <property type="entry name" value="S-AdoMet_synt"/>
    <property type="match status" value="1"/>
</dbReference>
<dbReference type="EC" id="2.5.1.6" evidence="10"/>
<keyword evidence="6 10" id="KW-0547">Nucleotide-binding</keyword>
<keyword evidence="3 10" id="KW-0554">One-carbon metabolism</keyword>
<comment type="similarity">
    <text evidence="2 10 12">Belongs to the AdoMet synthase family.</text>
</comment>
<dbReference type="GO" id="GO:0006730">
    <property type="term" value="P:one-carbon metabolic process"/>
    <property type="evidence" value="ECO:0007669"/>
    <property type="project" value="UniProtKB-KW"/>
</dbReference>
<feature type="binding site" description="in other chain" evidence="10">
    <location>
        <begin position="225"/>
        <end position="226"/>
    </location>
    <ligand>
        <name>ATP</name>
        <dbReference type="ChEBI" id="CHEBI:30616"/>
        <note>ligand shared between two neighboring subunits</note>
    </ligand>
</feature>
<evidence type="ECO:0000313" key="16">
    <source>
        <dbReference type="EMBL" id="HGV98457.1"/>
    </source>
</evidence>
<feature type="binding site" description="in other chain" evidence="10">
    <location>
        <position position="56"/>
    </location>
    <ligand>
        <name>L-methionine</name>
        <dbReference type="ChEBI" id="CHEBI:57844"/>
        <note>ligand shared between two neighboring subunits</note>
    </ligand>
</feature>
<dbReference type="InterPro" id="IPR022636">
    <property type="entry name" value="S-AdoMet_synthetase_sfam"/>
</dbReference>
<comment type="pathway">
    <text evidence="1 10">Amino-acid biosynthesis; S-adenosyl-L-methionine biosynthesis; S-adenosyl-L-methionine from L-methionine: step 1/1.</text>
</comment>
<keyword evidence="9 10" id="KW-0630">Potassium</keyword>
<feature type="domain" description="S-adenosylmethionine synthetase N-terminal" evidence="13">
    <location>
        <begin position="4"/>
        <end position="100"/>
    </location>
</feature>
<comment type="catalytic activity">
    <reaction evidence="10">
        <text>L-methionine + ATP + H2O = S-adenosyl-L-methionine + phosphate + diphosphate</text>
        <dbReference type="Rhea" id="RHEA:21080"/>
        <dbReference type="ChEBI" id="CHEBI:15377"/>
        <dbReference type="ChEBI" id="CHEBI:30616"/>
        <dbReference type="ChEBI" id="CHEBI:33019"/>
        <dbReference type="ChEBI" id="CHEBI:43474"/>
        <dbReference type="ChEBI" id="CHEBI:57844"/>
        <dbReference type="ChEBI" id="CHEBI:59789"/>
        <dbReference type="EC" id="2.5.1.6"/>
    </reaction>
</comment>
<keyword evidence="10" id="KW-0963">Cytoplasm</keyword>
<protein>
    <recommendedName>
        <fullName evidence="10">S-adenosylmethionine synthase</fullName>
        <shortName evidence="10">AdoMet synthase</shortName>
        <ecNumber evidence="10">2.5.1.6</ecNumber>
    </recommendedName>
    <alternativeName>
        <fullName evidence="10">MAT</fullName>
    </alternativeName>
    <alternativeName>
        <fullName evidence="10">Methionine adenosyltransferase</fullName>
    </alternativeName>
</protein>
<evidence type="ECO:0000256" key="5">
    <source>
        <dbReference type="ARBA" id="ARBA00022723"/>
    </source>
</evidence>
<feature type="binding site" evidence="10">
    <location>
        <position position="43"/>
    </location>
    <ligand>
        <name>K(+)</name>
        <dbReference type="ChEBI" id="CHEBI:29103"/>
    </ligand>
</feature>
<dbReference type="Pfam" id="PF02772">
    <property type="entry name" value="S-AdoMet_synt_M"/>
    <property type="match status" value="1"/>
</dbReference>
<dbReference type="EMBL" id="DTGZ01000174">
    <property type="protein sequence ID" value="HGV98457.1"/>
    <property type="molecule type" value="Genomic_DNA"/>
</dbReference>
<sequence length="381" mass="41633">MGRYFITSESVTEGHPDKICDQASDAILDAILEKDPFGRVACEVLTTRGMIFVAGEITTNCYVEIPDLVRDLLYEIGYTDTDMGIDAQTCAIITSIQEQSSDIAMGVNIGGAGDQGMMFGFATRETRELMPMPIILAHKLVRRLAEVRKANILTYLRPDGKSQVTVEYENGKPVRVDTIILSAQHHPDAKNEMIHSDLKRYVVQEVIPGELIDTKTKILINPTGRFVIGGPQGDTGVTGRKIMVDTYGGVGHHGGGCFSGKDPTKVDRSASYMARYVAKNLVASGVCDKVEVSLAYAIGVAEPVAISVDTFGTAKIDEAKIVSILKKIFDFTPQGIIDKLNLRRPIFKKTACYGHFGREEEGFTWEICDMAEAIKREAGIG</sequence>
<dbReference type="PANTHER" id="PTHR11964">
    <property type="entry name" value="S-ADENOSYLMETHIONINE SYNTHETASE"/>
    <property type="match status" value="1"/>
</dbReference>
<dbReference type="GO" id="GO:0005737">
    <property type="term" value="C:cytoplasm"/>
    <property type="evidence" value="ECO:0007669"/>
    <property type="project" value="UniProtKB-SubCell"/>
</dbReference>
<reference evidence="16" key="1">
    <citation type="journal article" date="2020" name="mSystems">
        <title>Genome- and Community-Level Interaction Insights into Carbon Utilization and Element Cycling Functions of Hydrothermarchaeota in Hydrothermal Sediment.</title>
        <authorList>
            <person name="Zhou Z."/>
            <person name="Liu Y."/>
            <person name="Xu W."/>
            <person name="Pan J."/>
            <person name="Luo Z.H."/>
            <person name="Li M."/>
        </authorList>
    </citation>
    <scope>NUCLEOTIDE SEQUENCE [LARGE SCALE GENOMIC DNA]</scope>
    <source>
        <strain evidence="16">SpSt-774</strain>
    </source>
</reference>
<feature type="binding site" evidence="10">
    <location>
        <position position="234"/>
    </location>
    <ligand>
        <name>ATP</name>
        <dbReference type="ChEBI" id="CHEBI:30616"/>
        <note>ligand shared between two neighboring subunits</note>
    </ligand>
</feature>
<accession>A0A7C4XLY3</accession>
<evidence type="ECO:0000259" key="15">
    <source>
        <dbReference type="Pfam" id="PF02773"/>
    </source>
</evidence>
<evidence type="ECO:0000256" key="10">
    <source>
        <dbReference type="HAMAP-Rule" id="MF_00086"/>
    </source>
</evidence>
<evidence type="ECO:0000256" key="8">
    <source>
        <dbReference type="ARBA" id="ARBA00022842"/>
    </source>
</evidence>
<keyword evidence="7 10" id="KW-0067">ATP-binding</keyword>
<comment type="subcellular location">
    <subcellularLocation>
        <location evidence="10 11">Cytoplasm</location>
    </subcellularLocation>
</comment>
<feature type="binding site" description="in other chain" evidence="10">
    <location>
        <position position="265"/>
    </location>
    <ligand>
        <name>L-methionine</name>
        <dbReference type="ChEBI" id="CHEBI:57844"/>
        <note>ligand shared between two neighboring subunits</note>
    </ligand>
</feature>
<evidence type="ECO:0000259" key="13">
    <source>
        <dbReference type="Pfam" id="PF00438"/>
    </source>
</evidence>
<evidence type="ECO:0000256" key="6">
    <source>
        <dbReference type="ARBA" id="ARBA00022741"/>
    </source>
</evidence>
<feature type="domain" description="S-adenosylmethionine synthetase C-terminal" evidence="15">
    <location>
        <begin position="228"/>
        <end position="366"/>
    </location>
</feature>
<dbReference type="Pfam" id="PF02773">
    <property type="entry name" value="S-AdoMet_synt_C"/>
    <property type="match status" value="1"/>
</dbReference>
<evidence type="ECO:0000256" key="7">
    <source>
        <dbReference type="ARBA" id="ARBA00022840"/>
    </source>
</evidence>
<dbReference type="InterPro" id="IPR022630">
    <property type="entry name" value="S-AdoMet_synt_C"/>
</dbReference>
<feature type="binding site" evidence="10">
    <location>
        <position position="17"/>
    </location>
    <ligand>
        <name>Mg(2+)</name>
        <dbReference type="ChEBI" id="CHEBI:18420"/>
    </ligand>
</feature>
<organism evidence="16">
    <name type="scientific">candidate division WOR-3 bacterium</name>
    <dbReference type="NCBI Taxonomy" id="2052148"/>
    <lineage>
        <taxon>Bacteria</taxon>
        <taxon>Bacteria division WOR-3</taxon>
    </lineage>
</organism>
<comment type="cofactor">
    <cofactor evidence="10">
        <name>K(+)</name>
        <dbReference type="ChEBI" id="CHEBI:29103"/>
    </cofactor>
    <text evidence="10">Binds 1 potassium ion per subunit.</text>
</comment>
<comment type="caution">
    <text evidence="16">The sequence shown here is derived from an EMBL/GenBank/DDBJ whole genome shotgun (WGS) entry which is preliminary data.</text>
</comment>
<dbReference type="NCBIfam" id="TIGR01034">
    <property type="entry name" value="metK"/>
    <property type="match status" value="1"/>
</dbReference>
<dbReference type="InterPro" id="IPR022631">
    <property type="entry name" value="ADOMET_SYNTHASE_CS"/>
</dbReference>
<feature type="binding site" description="in other chain" evidence="10">
    <location>
        <begin position="159"/>
        <end position="161"/>
    </location>
    <ligand>
        <name>ATP</name>
        <dbReference type="ChEBI" id="CHEBI:30616"/>
        <note>ligand shared between two neighboring subunits</note>
    </ligand>
</feature>
<dbReference type="SUPFAM" id="SSF55973">
    <property type="entry name" value="S-adenosylmethionine synthetase"/>
    <property type="match status" value="3"/>
</dbReference>
<dbReference type="GO" id="GO:0000287">
    <property type="term" value="F:magnesium ion binding"/>
    <property type="evidence" value="ECO:0007669"/>
    <property type="project" value="UniProtKB-UniRule"/>
</dbReference>
<dbReference type="AlphaFoldDB" id="A0A7C4XLY3"/>
<proteinExistence type="inferred from homology"/>
<feature type="domain" description="S-adenosylmethionine synthetase central" evidence="14">
    <location>
        <begin position="111"/>
        <end position="226"/>
    </location>
</feature>
<keyword evidence="4 10" id="KW-0808">Transferase</keyword>
<evidence type="ECO:0000256" key="11">
    <source>
        <dbReference type="RuleBase" id="RU000542"/>
    </source>
</evidence>
<dbReference type="PROSITE" id="PS00377">
    <property type="entry name" value="ADOMET_SYNTHASE_2"/>
    <property type="match status" value="1"/>
</dbReference>
<comment type="caution">
    <text evidence="10">Lacks conserved residue(s) required for the propagation of feature annotation.</text>
</comment>
<dbReference type="FunFam" id="3.30.300.10:FF:000003">
    <property type="entry name" value="S-adenosylmethionine synthase"/>
    <property type="match status" value="1"/>
</dbReference>
<dbReference type="UniPathway" id="UPA00315">
    <property type="reaction ID" value="UER00080"/>
</dbReference>
<evidence type="ECO:0000259" key="14">
    <source>
        <dbReference type="Pfam" id="PF02772"/>
    </source>
</evidence>
<feature type="binding site" description="in other chain" evidence="10">
    <location>
        <position position="99"/>
    </location>
    <ligand>
        <name>L-methionine</name>
        <dbReference type="ChEBI" id="CHEBI:57844"/>
        <note>ligand shared between two neighboring subunits</note>
    </ligand>
</feature>
<dbReference type="PROSITE" id="PS00376">
    <property type="entry name" value="ADOMET_SYNTHASE_1"/>
    <property type="match status" value="1"/>
</dbReference>
<dbReference type="Gene3D" id="3.30.300.10">
    <property type="match status" value="3"/>
</dbReference>
<feature type="binding site" description="in other chain" evidence="10">
    <location>
        <begin position="240"/>
        <end position="241"/>
    </location>
    <ligand>
        <name>ATP</name>
        <dbReference type="ChEBI" id="CHEBI:30616"/>
        <note>ligand shared between two neighboring subunits</note>
    </ligand>
</feature>
<dbReference type="HAMAP" id="MF_00086">
    <property type="entry name" value="S_AdoMet_synth1"/>
    <property type="match status" value="1"/>
</dbReference>
<evidence type="ECO:0000256" key="2">
    <source>
        <dbReference type="ARBA" id="ARBA00009685"/>
    </source>
</evidence>
<evidence type="ECO:0000256" key="3">
    <source>
        <dbReference type="ARBA" id="ARBA00022563"/>
    </source>
</evidence>
<evidence type="ECO:0000256" key="1">
    <source>
        <dbReference type="ARBA" id="ARBA00005224"/>
    </source>
</evidence>
<dbReference type="InterPro" id="IPR022629">
    <property type="entry name" value="S-AdoMet_synt_central"/>
</dbReference>
<dbReference type="GO" id="GO:0006556">
    <property type="term" value="P:S-adenosylmethionine biosynthetic process"/>
    <property type="evidence" value="ECO:0007669"/>
    <property type="project" value="UniProtKB-UniRule"/>
</dbReference>
<dbReference type="GO" id="GO:0005524">
    <property type="term" value="F:ATP binding"/>
    <property type="evidence" value="ECO:0007669"/>
    <property type="project" value="UniProtKB-UniRule"/>
</dbReference>
<comment type="cofactor">
    <cofactor evidence="10">
        <name>Mg(2+)</name>
        <dbReference type="ChEBI" id="CHEBI:18420"/>
    </cofactor>
    <text evidence="10">Binds 2 divalent ions per subunit.</text>
</comment>
<feature type="binding site" evidence="10">
    <location>
        <position position="261"/>
    </location>
    <ligand>
        <name>ATP</name>
        <dbReference type="ChEBI" id="CHEBI:30616"/>
        <note>ligand shared between two neighboring subunits</note>
    </ligand>
</feature>
<feature type="binding site" description="in other chain" evidence="10">
    <location>
        <position position="15"/>
    </location>
    <ligand>
        <name>ATP</name>
        <dbReference type="ChEBI" id="CHEBI:30616"/>
        <note>ligand shared between two neighboring subunits</note>
    </ligand>
</feature>
<name>A0A7C4XLY3_UNCW3</name>
<evidence type="ECO:0000256" key="4">
    <source>
        <dbReference type="ARBA" id="ARBA00022679"/>
    </source>
</evidence>
<dbReference type="InterPro" id="IPR022628">
    <property type="entry name" value="S-AdoMet_synt_N"/>
</dbReference>
<keyword evidence="5 10" id="KW-0479">Metal-binding</keyword>
<dbReference type="GO" id="GO:0004478">
    <property type="term" value="F:methionine adenosyltransferase activity"/>
    <property type="evidence" value="ECO:0007669"/>
    <property type="project" value="UniProtKB-UniRule"/>
</dbReference>
<evidence type="ECO:0000256" key="12">
    <source>
        <dbReference type="RuleBase" id="RU004462"/>
    </source>
</evidence>
<evidence type="ECO:0000256" key="9">
    <source>
        <dbReference type="ARBA" id="ARBA00022958"/>
    </source>
</evidence>
<keyword evidence="8 10" id="KW-0460">Magnesium</keyword>
<gene>
    <name evidence="10" type="primary">metK</name>
    <name evidence="16" type="ORF">ENV60_09220</name>
</gene>
<dbReference type="InterPro" id="IPR002133">
    <property type="entry name" value="S-AdoMet_synthetase"/>
</dbReference>
<dbReference type="Pfam" id="PF00438">
    <property type="entry name" value="S-AdoMet_synt_N"/>
    <property type="match status" value="1"/>
</dbReference>
<comment type="subunit">
    <text evidence="10">Homotetramer; dimer of dimers.</text>
</comment>
<feature type="binding site" evidence="10">
    <location>
        <position position="234"/>
    </location>
    <ligand>
        <name>L-methionine</name>
        <dbReference type="ChEBI" id="CHEBI:57844"/>
        <note>ligand shared between two neighboring subunits</note>
    </ligand>
</feature>
<dbReference type="PIRSF" id="PIRSF000497">
    <property type="entry name" value="MAT"/>
    <property type="match status" value="1"/>
</dbReference>